<evidence type="ECO:0000256" key="11">
    <source>
        <dbReference type="ARBA" id="ARBA00033077"/>
    </source>
</evidence>
<keyword evidence="7" id="KW-0862">Zinc</keyword>
<proteinExistence type="inferred from homology"/>
<comment type="cofactor">
    <cofactor evidence="1">
        <name>Zn(2+)</name>
        <dbReference type="ChEBI" id="CHEBI:29105"/>
    </cofactor>
</comment>
<evidence type="ECO:0000256" key="3">
    <source>
        <dbReference type="ARBA" id="ARBA00012206"/>
    </source>
</evidence>
<dbReference type="PANTHER" id="PTHR39453">
    <property type="entry name" value="PHOSPHATE PROPANOYLTRANSFERASE"/>
    <property type="match status" value="1"/>
</dbReference>
<protein>
    <recommendedName>
        <fullName evidence="4">Phosphate propanoyltransferase</fullName>
        <ecNumber evidence="3">2.3.1.222</ecNumber>
    </recommendedName>
    <alternativeName>
        <fullName evidence="10">Phosphate acyltransferase PduL</fullName>
    </alternativeName>
    <alternativeName>
        <fullName evidence="9">Phosphotransacylase PduL</fullName>
    </alternativeName>
    <alternativeName>
        <fullName evidence="11">Propanediol utilization protein PduL</fullName>
    </alternativeName>
</protein>
<evidence type="ECO:0000313" key="13">
    <source>
        <dbReference type="EMBL" id="QGG53885.1"/>
    </source>
</evidence>
<dbReference type="Pfam" id="PF06130">
    <property type="entry name" value="PTAC"/>
    <property type="match status" value="1"/>
</dbReference>
<dbReference type="PANTHER" id="PTHR39453:SF1">
    <property type="entry name" value="PHOSPHATE PROPANOYLTRANSFERASE"/>
    <property type="match status" value="1"/>
</dbReference>
<accession>A0ABX6DGD0</accession>
<keyword evidence="8 13" id="KW-0012">Acyltransferase</keyword>
<comment type="catalytic activity">
    <reaction evidence="12">
        <text>propanoyl-CoA + phosphate = propanoyl phosphate + CoA</text>
        <dbReference type="Rhea" id="RHEA:28046"/>
        <dbReference type="ChEBI" id="CHEBI:43474"/>
        <dbReference type="ChEBI" id="CHEBI:57287"/>
        <dbReference type="ChEBI" id="CHEBI:57392"/>
        <dbReference type="ChEBI" id="CHEBI:58933"/>
        <dbReference type="EC" id="2.3.1.222"/>
    </reaction>
</comment>
<keyword evidence="6" id="KW-0479">Metal-binding</keyword>
<sequence length="285" mass="31280">MNQQAIEQIVNEVIAELLHTKQEAPITQYDIPIGISARHIHLKQEHVEHLFGKGEQLTAKKMLSQPGQFAANETLMVVGPKGSISNVRVLGPARSLTQVEVSHTDAIALGIQPPIRESGNIAGSASCTLVGPKGSLYLHEGVIIAQAHIHMSPEEASELTVFDGEYVSIKTQGIRPVTFHHVKVRVSERYRLEMHIDTDEANAGFLKSGATGTLVKENKEELTYNSSQKTTIVQANEINERIITEKDLLAFQGQTIIVPRFTRFTALAMDAVVTLGITIEYKDEG</sequence>
<comment type="similarity">
    <text evidence="2">Belongs to the PduL family.</text>
</comment>
<reference evidence="13 14" key="1">
    <citation type="submission" date="2019-11" db="EMBL/GenBank/DDBJ databases">
        <title>Whole Genome Sequencing and Comparative Genomic Analyses of Lysinibacillus pakistanensis LZH-9, a Halotolerant Strain with Excellent COD Removal Capability.</title>
        <authorList>
            <person name="Zhou H."/>
        </authorList>
    </citation>
    <scope>NUCLEOTIDE SEQUENCE [LARGE SCALE GENOMIC DNA]</scope>
    <source>
        <strain evidence="13 14">LZH-9</strain>
    </source>
</reference>
<evidence type="ECO:0000256" key="12">
    <source>
        <dbReference type="ARBA" id="ARBA00047589"/>
    </source>
</evidence>
<evidence type="ECO:0000256" key="4">
    <source>
        <dbReference type="ARBA" id="ARBA00020837"/>
    </source>
</evidence>
<name>A0ABX6DGD0_9BACI</name>
<dbReference type="InterPro" id="IPR008300">
    <property type="entry name" value="PTAC"/>
</dbReference>
<dbReference type="EMBL" id="CP045835">
    <property type="protein sequence ID" value="QGG53885.1"/>
    <property type="molecule type" value="Genomic_DNA"/>
</dbReference>
<dbReference type="NCBIfam" id="NF011652">
    <property type="entry name" value="PRK15070.1"/>
    <property type="match status" value="1"/>
</dbReference>
<evidence type="ECO:0000256" key="6">
    <source>
        <dbReference type="ARBA" id="ARBA00022723"/>
    </source>
</evidence>
<dbReference type="EC" id="2.3.1.222" evidence="3"/>
<gene>
    <name evidence="13" type="primary">pduL</name>
    <name evidence="13" type="ORF">GDS87_09955</name>
</gene>
<dbReference type="Proteomes" id="UP000373269">
    <property type="component" value="Chromosome"/>
</dbReference>
<evidence type="ECO:0000256" key="1">
    <source>
        <dbReference type="ARBA" id="ARBA00001947"/>
    </source>
</evidence>
<keyword evidence="5 13" id="KW-0808">Transferase</keyword>
<dbReference type="GO" id="GO:0016746">
    <property type="term" value="F:acyltransferase activity"/>
    <property type="evidence" value="ECO:0007669"/>
    <property type="project" value="UniProtKB-KW"/>
</dbReference>
<evidence type="ECO:0000256" key="10">
    <source>
        <dbReference type="ARBA" id="ARBA00030939"/>
    </source>
</evidence>
<keyword evidence="14" id="KW-1185">Reference proteome</keyword>
<evidence type="ECO:0000256" key="2">
    <source>
        <dbReference type="ARBA" id="ARBA00007342"/>
    </source>
</evidence>
<evidence type="ECO:0000256" key="8">
    <source>
        <dbReference type="ARBA" id="ARBA00023315"/>
    </source>
</evidence>
<evidence type="ECO:0000313" key="14">
    <source>
        <dbReference type="Proteomes" id="UP000373269"/>
    </source>
</evidence>
<evidence type="ECO:0000256" key="7">
    <source>
        <dbReference type="ARBA" id="ARBA00022833"/>
    </source>
</evidence>
<evidence type="ECO:0000256" key="5">
    <source>
        <dbReference type="ARBA" id="ARBA00022679"/>
    </source>
</evidence>
<organism evidence="13 14">
    <name type="scientific">Lysinibacillus pakistanensis</name>
    <dbReference type="NCBI Taxonomy" id="759811"/>
    <lineage>
        <taxon>Bacteria</taxon>
        <taxon>Bacillati</taxon>
        <taxon>Bacillota</taxon>
        <taxon>Bacilli</taxon>
        <taxon>Bacillales</taxon>
        <taxon>Bacillaceae</taxon>
        <taxon>Lysinibacillus</taxon>
    </lineage>
</organism>
<evidence type="ECO:0000256" key="9">
    <source>
        <dbReference type="ARBA" id="ARBA00030044"/>
    </source>
</evidence>